<dbReference type="AlphaFoldDB" id="A0A915DLJ8"/>
<dbReference type="Proteomes" id="UP000887574">
    <property type="component" value="Unplaced"/>
</dbReference>
<evidence type="ECO:0000313" key="1">
    <source>
        <dbReference type="Proteomes" id="UP000887574"/>
    </source>
</evidence>
<keyword evidence="1" id="KW-1185">Reference proteome</keyword>
<proteinExistence type="predicted"/>
<reference evidence="2" key="1">
    <citation type="submission" date="2022-11" db="UniProtKB">
        <authorList>
            <consortium name="WormBaseParasite"/>
        </authorList>
    </citation>
    <scope>IDENTIFICATION</scope>
</reference>
<accession>A0A915DLJ8</accession>
<name>A0A915DLJ8_9BILA</name>
<protein>
    <submittedName>
        <fullName evidence="2">Uncharacterized protein</fullName>
    </submittedName>
</protein>
<sequence length="68" mass="7438">MPRLSSNSFRIDADTEKWLSVGTGKTQDNAVFVVDDKDKVSFTLFRPNCLEDGGKNIDASMSLKAGVN</sequence>
<dbReference type="WBParaSite" id="jg21348">
    <property type="protein sequence ID" value="jg21348"/>
    <property type="gene ID" value="jg21348"/>
</dbReference>
<evidence type="ECO:0000313" key="2">
    <source>
        <dbReference type="WBParaSite" id="jg21348"/>
    </source>
</evidence>
<organism evidence="1 2">
    <name type="scientific">Ditylenchus dipsaci</name>
    <dbReference type="NCBI Taxonomy" id="166011"/>
    <lineage>
        <taxon>Eukaryota</taxon>
        <taxon>Metazoa</taxon>
        <taxon>Ecdysozoa</taxon>
        <taxon>Nematoda</taxon>
        <taxon>Chromadorea</taxon>
        <taxon>Rhabditida</taxon>
        <taxon>Tylenchina</taxon>
        <taxon>Tylenchomorpha</taxon>
        <taxon>Sphaerularioidea</taxon>
        <taxon>Anguinidae</taxon>
        <taxon>Anguininae</taxon>
        <taxon>Ditylenchus</taxon>
    </lineage>
</organism>